<comment type="similarity">
    <text evidence="1">Belongs to the XseB family.</text>
</comment>
<dbReference type="Pfam" id="PF02609">
    <property type="entry name" value="Exonuc_VII_S"/>
    <property type="match status" value="1"/>
</dbReference>
<dbReference type="Proteomes" id="UP000636891">
    <property type="component" value="Unassembled WGS sequence"/>
</dbReference>
<dbReference type="GO" id="GO:0008855">
    <property type="term" value="F:exodeoxyribonuclease VII activity"/>
    <property type="evidence" value="ECO:0007669"/>
    <property type="project" value="UniProtKB-EC"/>
</dbReference>
<evidence type="ECO:0000256" key="1">
    <source>
        <dbReference type="ARBA" id="ARBA00009998"/>
    </source>
</evidence>
<comment type="caution">
    <text evidence="8">The sequence shown here is derived from an EMBL/GenBank/DDBJ whole genome shotgun (WGS) entry which is preliminary data.</text>
</comment>
<dbReference type="EC" id="3.1.11.6" evidence="6"/>
<evidence type="ECO:0000313" key="8">
    <source>
        <dbReference type="EMBL" id="MBC5616094.1"/>
    </source>
</evidence>
<evidence type="ECO:0000256" key="2">
    <source>
        <dbReference type="ARBA" id="ARBA00022490"/>
    </source>
</evidence>
<dbReference type="RefSeq" id="WP_055202449.1">
    <property type="nucleotide sequence ID" value="NZ_JACOOK010000002.1"/>
</dbReference>
<keyword evidence="7" id="KW-0175">Coiled coil</keyword>
<dbReference type="EMBL" id="JACOOK010000002">
    <property type="protein sequence ID" value="MBC5616094.1"/>
    <property type="molecule type" value="Genomic_DNA"/>
</dbReference>
<dbReference type="Gene3D" id="1.10.287.1040">
    <property type="entry name" value="Exonuclease VII, small subunit"/>
    <property type="match status" value="1"/>
</dbReference>
<evidence type="ECO:0000256" key="6">
    <source>
        <dbReference type="NCBIfam" id="TIGR01280"/>
    </source>
</evidence>
<evidence type="ECO:0000256" key="7">
    <source>
        <dbReference type="SAM" id="Coils"/>
    </source>
</evidence>
<keyword evidence="4 8" id="KW-0378">Hydrolase</keyword>
<protein>
    <recommendedName>
        <fullName evidence="6">Exodeoxyribonuclease VII small subunit</fullName>
        <ecNumber evidence="6">3.1.11.6</ecNumber>
    </recommendedName>
</protein>
<sequence length="65" mass="7607">MEKSKITYAQAIAEVEQILERFNNEQMNVDELGAQVKRAAELIRLCKERLRKAEKEVDEALKEEE</sequence>
<evidence type="ECO:0000256" key="4">
    <source>
        <dbReference type="ARBA" id="ARBA00022801"/>
    </source>
</evidence>
<keyword evidence="5" id="KW-0269">Exonuclease</keyword>
<proteinExistence type="inferred from homology"/>
<accession>A0ABR7CKA7</accession>
<keyword evidence="3" id="KW-0540">Nuclease</keyword>
<organism evidence="8 9">
    <name type="scientific">Alistipes hominis</name>
    <dbReference type="NCBI Taxonomy" id="2763015"/>
    <lineage>
        <taxon>Bacteria</taxon>
        <taxon>Pseudomonadati</taxon>
        <taxon>Bacteroidota</taxon>
        <taxon>Bacteroidia</taxon>
        <taxon>Bacteroidales</taxon>
        <taxon>Rikenellaceae</taxon>
        <taxon>Alistipes</taxon>
    </lineage>
</organism>
<dbReference type="NCBIfam" id="TIGR01280">
    <property type="entry name" value="xseB"/>
    <property type="match status" value="1"/>
</dbReference>
<dbReference type="InterPro" id="IPR003761">
    <property type="entry name" value="Exonuc_VII_S"/>
</dbReference>
<dbReference type="SUPFAM" id="SSF116842">
    <property type="entry name" value="XseB-like"/>
    <property type="match status" value="1"/>
</dbReference>
<keyword evidence="2" id="KW-0963">Cytoplasm</keyword>
<name>A0ABR7CKA7_9BACT</name>
<evidence type="ECO:0000313" key="9">
    <source>
        <dbReference type="Proteomes" id="UP000636891"/>
    </source>
</evidence>
<evidence type="ECO:0000256" key="3">
    <source>
        <dbReference type="ARBA" id="ARBA00022722"/>
    </source>
</evidence>
<keyword evidence="9" id="KW-1185">Reference proteome</keyword>
<dbReference type="InterPro" id="IPR037004">
    <property type="entry name" value="Exonuc_VII_ssu_sf"/>
</dbReference>
<feature type="coiled-coil region" evidence="7">
    <location>
        <begin position="36"/>
        <end position="63"/>
    </location>
</feature>
<gene>
    <name evidence="8" type="primary">xseB</name>
    <name evidence="8" type="ORF">H8S08_03550</name>
</gene>
<evidence type="ECO:0000256" key="5">
    <source>
        <dbReference type="ARBA" id="ARBA00022839"/>
    </source>
</evidence>
<reference evidence="8 9" key="1">
    <citation type="submission" date="2020-08" db="EMBL/GenBank/DDBJ databases">
        <title>Genome public.</title>
        <authorList>
            <person name="Liu C."/>
            <person name="Sun Q."/>
        </authorList>
    </citation>
    <scope>NUCLEOTIDE SEQUENCE [LARGE SCALE GENOMIC DNA]</scope>
    <source>
        <strain evidence="8 9">New-7</strain>
    </source>
</reference>